<evidence type="ECO:0000313" key="2">
    <source>
        <dbReference type="Proteomes" id="UP000236316"/>
    </source>
</evidence>
<sequence>MNYIFIPGNVPSSKNSKQWTGKMLINSKATQLYIRESQPYFMQYKEKFKEMCQGKEKPYKVVFKFIRNSRHKFDYINPCQTIQDLMTKYEWIEDDNCDEIIPYFDQYLYDKENPGVYISII</sequence>
<evidence type="ECO:0000313" key="1">
    <source>
        <dbReference type="EMBL" id="SNW62125.1"/>
    </source>
</evidence>
<dbReference type="Proteomes" id="UP000236316">
    <property type="component" value="Segment"/>
</dbReference>
<proteinExistence type="predicted"/>
<organism evidence="1">
    <name type="scientific">Orpheovirus IHUMI-LCC2</name>
    <dbReference type="NCBI Taxonomy" id="2023057"/>
    <lineage>
        <taxon>Viruses</taxon>
        <taxon>Varidnaviria</taxon>
        <taxon>Bamfordvirae</taxon>
        <taxon>Nucleocytoviricota</taxon>
        <taxon>Megaviricetes</taxon>
        <taxon>Pimascovirales</taxon>
        <taxon>Ocovirineae</taxon>
        <taxon>Orpheoviridae</taxon>
        <taxon>Alphaorpheovirus</taxon>
        <taxon>Alphaorpheovirus massiliense</taxon>
    </lineage>
</organism>
<dbReference type="KEGG" id="vg:35381986"/>
<dbReference type="EMBL" id="LT906555">
    <property type="protein sequence ID" value="SNW62125.1"/>
    <property type="molecule type" value="Genomic_DNA"/>
</dbReference>
<protein>
    <submittedName>
        <fullName evidence="1">Crossover junction endodeoxyribonuclease RusA</fullName>
    </submittedName>
</protein>
<keyword evidence="2" id="KW-1185">Reference proteome</keyword>
<gene>
    <name evidence="1" type="ORF">ORPV_221</name>
</gene>
<name>A0A2I2L3K7_9VIRU</name>
<dbReference type="SUPFAM" id="SSF103084">
    <property type="entry name" value="Holliday junction resolvase RusA"/>
    <property type="match status" value="1"/>
</dbReference>
<dbReference type="Gene3D" id="3.30.1330.70">
    <property type="entry name" value="Holliday junction resolvase RusA"/>
    <property type="match status" value="1"/>
</dbReference>
<accession>A0A2I2L3K7</accession>
<dbReference type="GO" id="GO:0006281">
    <property type="term" value="P:DNA repair"/>
    <property type="evidence" value="ECO:0007669"/>
    <property type="project" value="InterPro"/>
</dbReference>
<dbReference type="OrthoDB" id="36555at10239"/>
<reference evidence="1" key="1">
    <citation type="submission" date="2017-08" db="EMBL/GenBank/DDBJ databases">
        <authorList>
            <consortium name="Urmite Genomes"/>
        </authorList>
    </citation>
    <scope>NUCLEOTIDE SEQUENCE [LARGE SCALE GENOMIC DNA]</scope>
    <source>
        <strain evidence="1">IHUMI-LCC2</strain>
    </source>
</reference>
<dbReference type="GeneID" id="35381986"/>
<dbReference type="GO" id="GO:0006310">
    <property type="term" value="P:DNA recombination"/>
    <property type="evidence" value="ECO:0007669"/>
    <property type="project" value="InterPro"/>
</dbReference>
<dbReference type="InterPro" id="IPR036614">
    <property type="entry name" value="RusA-like_sf"/>
</dbReference>
<dbReference type="RefSeq" id="YP_009448427.1">
    <property type="nucleotide sequence ID" value="NC_036594.1"/>
</dbReference>
<dbReference type="GO" id="GO:0000287">
    <property type="term" value="F:magnesium ion binding"/>
    <property type="evidence" value="ECO:0007669"/>
    <property type="project" value="InterPro"/>
</dbReference>